<sequence>METEVTTKTVSVSVDHSDSVLNVNEMSVQCKSTCKNDNPLSLHSTITVYEDDIIGYSDLSSSGVVIQSQTSNSKTNNPESAISVNFPNKSASVQHHPDTSKGDQSCVDPSKRKRMHHDYKKLSKSGYVEDKKWYTHSSSKQSDGSVTHRPSKTFSVIDYKTSDQENKGDSQEHKIIKITKVKRGHRERDKDEVTSDSPHKKMKESSVTSLNSEDEKPKPNLSALVRPFWVSSDGGECIRSLDSVAASSHTKIKLNDNREKFEQKEKNNEHVPLSVEVKHVESKDKPNGGIENTDEVKCSENEKFIEGREKPSEISDKVVESKIKTVEYRDKRFEHREKQDEFKSKSESREKSDGRKNKSDKSRGDLDEIKGKPDDHRGKTDDIRGKLDESRSKPDESRGKSDESRGKPDESRSKPDESRGKPDESRSKPDDSRGKSDDSRGKQDDSRGKLDEKKSKPDENHEKANESRGHLSSDKCSESRDKENGTNKNKQTEQKLKQIKDKPKECLSVNIKTGNPNISGDIAPSESPRDSAKLDKIVIRMVQKQSHSTSEKQQFNLKVDSATSKTSVIKLTSSKPNIVMVSKSSNESVSTEKESKTEIVQPVIPSAFESNLMQMYSSVRALKEAGRPVANTVREEKASETVRAEPRRSESSKHHSSSSSRSKSESSHRDRERHRERERDRERDRDHHRDRSYKHSCSRCHKRSKIKRASIGVQCRRDKTFEKFVSKNGKSDKNMPMPRPVPLCEESLKYGHLIRVETYPNGGASVVHLYQDEIQNLSSTEMDELVTEYFKIVFGEDHNGNAHHVMGIVHDAARYLPDLLDYMAEHYPNLTVKNGVLGRGSDIETTTMAQYKDQVFRHYANGTVRHGPLHQISLVGTVHEEVGGFFPDLLARLEANPFLKETMPWGPLSVVQMETPQESNDGPILWIRPGEQLVPTAEIGKSPMKRKRTGINELRNLQYLPRLSEAREYMFEDRTKAHADHVGHGLDRMTTAAVGILKAVNGGEEYDYNRITKDVVAFYAGDFHELVEKLQLDLHEPPISQCVQWIEDAKLNQLRREGIRYARIQLCDNDIYFLPRNIIHQFRTVSAVTSIAWHVRLKQYYDSSSEGVKHSRVVTGLTTQQLYKEKTLPGTVEHRRKDRKRSHHSIKPVVFIKRELSEEDNVEKDQDQSNVQQAQDEEMTSKETEDYGSSTPQQTTDTDAGFTDVKKEIIF</sequence>
<feature type="compositionally biased region" description="Basic and acidic residues" evidence="2">
    <location>
        <begin position="276"/>
        <end position="286"/>
    </location>
</feature>
<feature type="region of interest" description="Disordered" evidence="2">
    <location>
        <begin position="543"/>
        <end position="564"/>
    </location>
</feature>
<name>A0A1B6IGQ5_9HEMI</name>
<feature type="compositionally biased region" description="Basic and acidic residues" evidence="2">
    <location>
        <begin position="160"/>
        <end position="175"/>
    </location>
</feature>
<reference evidence="3" key="1">
    <citation type="submission" date="2015-11" db="EMBL/GenBank/DDBJ databases">
        <title>De novo transcriptome assembly of four potential Pierce s Disease insect vectors from Arizona vineyards.</title>
        <authorList>
            <person name="Tassone E.E."/>
        </authorList>
    </citation>
    <scope>NUCLEOTIDE SEQUENCE</scope>
</reference>
<feature type="compositionally biased region" description="Basic and acidic residues" evidence="2">
    <location>
        <begin position="1125"/>
        <end position="1135"/>
    </location>
</feature>
<feature type="region of interest" description="Disordered" evidence="2">
    <location>
        <begin position="625"/>
        <end position="701"/>
    </location>
</feature>
<dbReference type="AlphaFoldDB" id="A0A1B6IGQ5"/>
<gene>
    <name evidence="3" type="ORF">g.10987</name>
</gene>
<evidence type="ECO:0008006" key="4">
    <source>
        <dbReference type="Google" id="ProtNLM"/>
    </source>
</evidence>
<comment type="similarity">
    <text evidence="1">Belongs to the round spermatid basic protein 1 family.</text>
</comment>
<feature type="compositionally biased region" description="Basic and acidic residues" evidence="2">
    <location>
        <begin position="186"/>
        <end position="199"/>
    </location>
</feature>
<dbReference type="PANTHER" id="PTHR13354:SF11">
    <property type="entry name" value="LYSINE-SPECIFIC DEMETHYLASE 9"/>
    <property type="match status" value="1"/>
</dbReference>
<feature type="region of interest" description="Disordered" evidence="2">
    <location>
        <begin position="157"/>
        <end position="219"/>
    </location>
</feature>
<feature type="region of interest" description="Disordered" evidence="2">
    <location>
        <begin position="1125"/>
        <end position="1144"/>
    </location>
</feature>
<dbReference type="GO" id="GO:0005634">
    <property type="term" value="C:nucleus"/>
    <property type="evidence" value="ECO:0007669"/>
    <property type="project" value="InterPro"/>
</dbReference>
<feature type="compositionally biased region" description="Basic residues" evidence="2">
    <location>
        <begin position="690"/>
        <end position="701"/>
    </location>
</feature>
<organism evidence="3">
    <name type="scientific">Homalodisca liturata</name>
    <dbReference type="NCBI Taxonomy" id="320908"/>
    <lineage>
        <taxon>Eukaryota</taxon>
        <taxon>Metazoa</taxon>
        <taxon>Ecdysozoa</taxon>
        <taxon>Arthropoda</taxon>
        <taxon>Hexapoda</taxon>
        <taxon>Insecta</taxon>
        <taxon>Pterygota</taxon>
        <taxon>Neoptera</taxon>
        <taxon>Paraneoptera</taxon>
        <taxon>Hemiptera</taxon>
        <taxon>Auchenorrhyncha</taxon>
        <taxon>Membracoidea</taxon>
        <taxon>Cicadellidae</taxon>
        <taxon>Cicadellinae</taxon>
        <taxon>Proconiini</taxon>
        <taxon>Homalodisca</taxon>
    </lineage>
</organism>
<dbReference type="PANTHER" id="PTHR13354">
    <property type="entry name" value="ROUND SPERMATID BASIC PROTEIN 1"/>
    <property type="match status" value="1"/>
</dbReference>
<protein>
    <recommendedName>
        <fullName evidence="4">Round spermatid basic protein 1-like protein</fullName>
    </recommendedName>
</protein>
<feature type="compositionally biased region" description="Basic and acidic residues" evidence="2">
    <location>
        <begin position="662"/>
        <end position="689"/>
    </location>
</feature>
<feature type="region of interest" description="Disordered" evidence="2">
    <location>
        <begin position="89"/>
        <end position="122"/>
    </location>
</feature>
<feature type="compositionally biased region" description="Basic residues" evidence="2">
    <location>
        <begin position="111"/>
        <end position="122"/>
    </location>
</feature>
<feature type="compositionally biased region" description="Polar residues" evidence="2">
    <location>
        <begin position="1187"/>
        <end position="1198"/>
    </location>
</feature>
<feature type="region of interest" description="Disordered" evidence="2">
    <location>
        <begin position="1157"/>
        <end position="1203"/>
    </location>
</feature>
<feature type="compositionally biased region" description="Basic and acidic residues" evidence="2">
    <location>
        <begin position="633"/>
        <end position="653"/>
    </location>
</feature>
<evidence type="ECO:0000313" key="3">
    <source>
        <dbReference type="EMBL" id="JAS86104.1"/>
    </source>
</evidence>
<evidence type="ECO:0000256" key="2">
    <source>
        <dbReference type="SAM" id="MobiDB-lite"/>
    </source>
</evidence>
<feature type="compositionally biased region" description="Basic and acidic residues" evidence="2">
    <location>
        <begin position="253"/>
        <end position="269"/>
    </location>
</feature>
<dbReference type="EMBL" id="GECU01021602">
    <property type="protein sequence ID" value="JAS86104.1"/>
    <property type="molecule type" value="Transcribed_RNA"/>
</dbReference>
<feature type="compositionally biased region" description="Basic and acidic residues" evidence="2">
    <location>
        <begin position="294"/>
        <end position="505"/>
    </location>
</feature>
<feature type="compositionally biased region" description="Basic residues" evidence="2">
    <location>
        <begin position="176"/>
        <end position="185"/>
    </location>
</feature>
<evidence type="ECO:0000256" key="1">
    <source>
        <dbReference type="ARBA" id="ARBA00010560"/>
    </source>
</evidence>
<proteinExistence type="inferred from homology"/>
<dbReference type="InterPro" id="IPR026306">
    <property type="entry name" value="RSBN1/Dpy-2/CEP530"/>
</dbReference>
<accession>A0A1B6IGQ5</accession>
<feature type="region of interest" description="Disordered" evidence="2">
    <location>
        <begin position="247"/>
        <end position="531"/>
    </location>
</feature>